<feature type="transmembrane region" description="Helical" evidence="6">
    <location>
        <begin position="412"/>
        <end position="431"/>
    </location>
</feature>
<name>A0ABW3EVQ1_9ACTN</name>
<protein>
    <submittedName>
        <fullName evidence="8">MFS transporter</fullName>
    </submittedName>
</protein>
<evidence type="ECO:0000256" key="3">
    <source>
        <dbReference type="ARBA" id="ARBA00022692"/>
    </source>
</evidence>
<dbReference type="Proteomes" id="UP001596972">
    <property type="component" value="Unassembled WGS sequence"/>
</dbReference>
<feature type="transmembrane region" description="Helical" evidence="6">
    <location>
        <begin position="344"/>
        <end position="366"/>
    </location>
</feature>
<keyword evidence="9" id="KW-1185">Reference proteome</keyword>
<sequence length="548" mass="58811">MSGTRTSGEIPDREFDRPDGRRRPLAFWTGVVLVTVGVILHLPMYIESAEMHYHMAGMKMDAAMLWGMGLIVFGSALAGWGLVPRRADREGAARLKVRAIDDARISKTHVGLLLVLAVAVTIDVMKPTTLAFVAPGVAEEYHLRAPGRPDGGVPVAWLPLSGITGTVLGSLIWGWLGDRMGRRAAMLLAGILFIGTSICGAMPSFGWNVVMCFIMGLSAGGMLPVAFTLLSETIPARHRGWLMVFIGGDIAGAYVLTSWASETLTPTYSWRILWLIGLPTGVLFVFLARWVPESPRYLLSVGKEDEARRVLTRYQAEIVRIERSELAAEESLGDRYSQLLRPPFLGLTAVLTLLGIGIGLMVYGFQMWLPSNLRQLGYDGVSADRVLRDSALIGFPLNLAVAYLYHRSSRWTLIGLSGLVTASLAVFTILGDSVADNRAVLNALLVIPIWGSSSVIAVLSAYAAEVYPTRIRSRGSGLAAGMTKAGGVLVLALVVAAVAAPSLRATAAIGAVPMAAATAAAIVVAVETRRRRLEDITRDELGARAPAR</sequence>
<evidence type="ECO:0000256" key="2">
    <source>
        <dbReference type="ARBA" id="ARBA00022448"/>
    </source>
</evidence>
<proteinExistence type="predicted"/>
<feature type="transmembrane region" description="Helical" evidence="6">
    <location>
        <begin position="505"/>
        <end position="526"/>
    </location>
</feature>
<dbReference type="Gene3D" id="1.20.1250.20">
    <property type="entry name" value="MFS general substrate transporter like domains"/>
    <property type="match status" value="1"/>
</dbReference>
<evidence type="ECO:0000259" key="7">
    <source>
        <dbReference type="PROSITE" id="PS50850"/>
    </source>
</evidence>
<feature type="transmembrane region" description="Helical" evidence="6">
    <location>
        <begin position="64"/>
        <end position="83"/>
    </location>
</feature>
<gene>
    <name evidence="8" type="ORF">ACFQ11_29280</name>
</gene>
<feature type="transmembrane region" description="Helical" evidence="6">
    <location>
        <begin position="443"/>
        <end position="464"/>
    </location>
</feature>
<dbReference type="PROSITE" id="PS00217">
    <property type="entry name" value="SUGAR_TRANSPORT_2"/>
    <property type="match status" value="1"/>
</dbReference>
<feature type="transmembrane region" description="Helical" evidence="6">
    <location>
        <begin position="476"/>
        <end position="499"/>
    </location>
</feature>
<dbReference type="SUPFAM" id="SSF103473">
    <property type="entry name" value="MFS general substrate transporter"/>
    <property type="match status" value="1"/>
</dbReference>
<evidence type="ECO:0000313" key="9">
    <source>
        <dbReference type="Proteomes" id="UP001596972"/>
    </source>
</evidence>
<evidence type="ECO:0000256" key="1">
    <source>
        <dbReference type="ARBA" id="ARBA00004651"/>
    </source>
</evidence>
<organism evidence="8 9">
    <name type="scientific">Actinomadura sediminis</name>
    <dbReference type="NCBI Taxonomy" id="1038904"/>
    <lineage>
        <taxon>Bacteria</taxon>
        <taxon>Bacillati</taxon>
        <taxon>Actinomycetota</taxon>
        <taxon>Actinomycetes</taxon>
        <taxon>Streptosporangiales</taxon>
        <taxon>Thermomonosporaceae</taxon>
        <taxon>Actinomadura</taxon>
    </lineage>
</organism>
<evidence type="ECO:0000256" key="6">
    <source>
        <dbReference type="SAM" id="Phobius"/>
    </source>
</evidence>
<keyword evidence="4 6" id="KW-1133">Transmembrane helix</keyword>
<keyword evidence="5 6" id="KW-0472">Membrane</keyword>
<dbReference type="InterPro" id="IPR036259">
    <property type="entry name" value="MFS_trans_sf"/>
</dbReference>
<dbReference type="PANTHER" id="PTHR23511">
    <property type="entry name" value="SYNAPTIC VESICLE GLYCOPROTEIN 2"/>
    <property type="match status" value="1"/>
</dbReference>
<feature type="transmembrane region" description="Helical" evidence="6">
    <location>
        <begin position="272"/>
        <end position="291"/>
    </location>
</feature>
<dbReference type="Pfam" id="PF00083">
    <property type="entry name" value="Sugar_tr"/>
    <property type="match status" value="1"/>
</dbReference>
<dbReference type="InterPro" id="IPR020846">
    <property type="entry name" value="MFS_dom"/>
</dbReference>
<reference evidence="9" key="1">
    <citation type="journal article" date="2019" name="Int. J. Syst. Evol. Microbiol.">
        <title>The Global Catalogue of Microorganisms (GCM) 10K type strain sequencing project: providing services to taxonomists for standard genome sequencing and annotation.</title>
        <authorList>
            <consortium name="The Broad Institute Genomics Platform"/>
            <consortium name="The Broad Institute Genome Sequencing Center for Infectious Disease"/>
            <person name="Wu L."/>
            <person name="Ma J."/>
        </authorList>
    </citation>
    <scope>NUCLEOTIDE SEQUENCE [LARGE SCALE GENOMIC DNA]</scope>
    <source>
        <strain evidence="9">JCM 31202</strain>
    </source>
</reference>
<dbReference type="PANTHER" id="PTHR23511:SF34">
    <property type="entry name" value="SYNAPTIC VESICLE GLYCOPROTEIN 2"/>
    <property type="match status" value="1"/>
</dbReference>
<feature type="transmembrane region" description="Helical" evidence="6">
    <location>
        <begin position="156"/>
        <end position="177"/>
    </location>
</feature>
<accession>A0ABW3EVQ1</accession>
<dbReference type="EMBL" id="JBHTJA010000088">
    <property type="protein sequence ID" value="MFD0904508.1"/>
    <property type="molecule type" value="Genomic_DNA"/>
</dbReference>
<evidence type="ECO:0000313" key="8">
    <source>
        <dbReference type="EMBL" id="MFD0904508.1"/>
    </source>
</evidence>
<feature type="transmembrane region" description="Helical" evidence="6">
    <location>
        <begin position="104"/>
        <end position="122"/>
    </location>
</feature>
<feature type="transmembrane region" description="Helical" evidence="6">
    <location>
        <begin position="242"/>
        <end position="260"/>
    </location>
</feature>
<dbReference type="CDD" id="cd17316">
    <property type="entry name" value="MFS_SV2_like"/>
    <property type="match status" value="1"/>
</dbReference>
<feature type="transmembrane region" description="Helical" evidence="6">
    <location>
        <begin position="184"/>
        <end position="203"/>
    </location>
</feature>
<feature type="transmembrane region" description="Helical" evidence="6">
    <location>
        <begin position="209"/>
        <end position="230"/>
    </location>
</feature>
<evidence type="ECO:0000256" key="4">
    <source>
        <dbReference type="ARBA" id="ARBA00022989"/>
    </source>
</evidence>
<evidence type="ECO:0000256" key="5">
    <source>
        <dbReference type="ARBA" id="ARBA00023136"/>
    </source>
</evidence>
<feature type="domain" description="Major facilitator superfamily (MFS) profile" evidence="7">
    <location>
        <begin position="112"/>
        <end position="529"/>
    </location>
</feature>
<feature type="transmembrane region" description="Helical" evidence="6">
    <location>
        <begin position="386"/>
        <end position="405"/>
    </location>
</feature>
<keyword evidence="2" id="KW-0813">Transport</keyword>
<comment type="subcellular location">
    <subcellularLocation>
        <location evidence="1">Cell membrane</location>
        <topology evidence="1">Multi-pass membrane protein</topology>
    </subcellularLocation>
</comment>
<dbReference type="InterPro" id="IPR005828">
    <property type="entry name" value="MFS_sugar_transport-like"/>
</dbReference>
<dbReference type="InterPro" id="IPR005829">
    <property type="entry name" value="Sugar_transporter_CS"/>
</dbReference>
<comment type="caution">
    <text evidence="8">The sequence shown here is derived from an EMBL/GenBank/DDBJ whole genome shotgun (WGS) entry which is preliminary data.</text>
</comment>
<keyword evidence="3 6" id="KW-0812">Transmembrane</keyword>
<dbReference type="PROSITE" id="PS50850">
    <property type="entry name" value="MFS"/>
    <property type="match status" value="1"/>
</dbReference>
<feature type="transmembrane region" description="Helical" evidence="6">
    <location>
        <begin position="25"/>
        <end position="44"/>
    </location>
</feature>
<dbReference type="RefSeq" id="WP_378304438.1">
    <property type="nucleotide sequence ID" value="NZ_JBHTJA010000088.1"/>
</dbReference>